<feature type="domain" description="ATPase dynein-related AAA" evidence="1">
    <location>
        <begin position="652"/>
        <end position="733"/>
    </location>
</feature>
<accession>A0ABT8RV78</accession>
<dbReference type="Pfam" id="PF26345">
    <property type="entry name" value="ScoMcrA_N"/>
    <property type="match status" value="1"/>
</dbReference>
<dbReference type="Gene3D" id="3.40.50.300">
    <property type="entry name" value="P-loop containing nucleotide triphosphate hydrolases"/>
    <property type="match status" value="1"/>
</dbReference>
<dbReference type="InterPro" id="IPR011704">
    <property type="entry name" value="ATPase_dyneun-rel_AAA"/>
</dbReference>
<reference evidence="3" key="1">
    <citation type="journal article" date="2014" name="Int. J. Syst. Evol. Microbiol.">
        <title>Complete genome of a new Firmicutes species belonging to the dominant human colonic microbiota ('Ruminococcus bicirculans') reveals two chromosomes and a selective capacity to utilize plant glucans.</title>
        <authorList>
            <consortium name="NISC Comparative Sequencing Program"/>
            <person name="Wegmann U."/>
            <person name="Louis P."/>
            <person name="Goesmann A."/>
            <person name="Henrissat B."/>
            <person name="Duncan S.H."/>
            <person name="Flint H.J."/>
        </authorList>
    </citation>
    <scope>NUCLEOTIDE SEQUENCE</scope>
    <source>
        <strain evidence="3">CECT 8869</strain>
    </source>
</reference>
<dbReference type="SUPFAM" id="SSF52540">
    <property type="entry name" value="P-loop containing nucleoside triphosphate hydrolases"/>
    <property type="match status" value="1"/>
</dbReference>
<name>A0ABT8RV78_9FLAO</name>
<sequence>MDFEKVTAEHIFKGIEDFNEKGMPVGYRPSSAYDLIYEGKLYPPKAVMAYANFHAIGRKIEGYFRGGLGTDCFKAYERNGFQVISKESQLTFEHLYKLKEEFLNEWSVGRLEALTIDEYTNLDKTSFCYWMEHITEATGGIKGGSSYKFGIYRMGESSGTEPKGNRTNDGIYAWYIKYGKTRNEAFFNIKDIILKIIKASIDNNLDVLDDIDLGDAYKWKIAFMYSDYNVMNIFSKPALIRSSMGLGEYADTTTAISKLNRFIIQQKPKEEDFYGYSQRIWATYGHKSERAKEFEVWLKSSENKNSKKSSSYIRALTILNNFFKIAVYDIDSISELNDLYEDLKEHQTDPNGKYFHPTAVSYGRDRFYSAAVKSYIEFFTGKSSSLPLIEIKENTIDNNKVLNTILYGPPGTGKTFNTVNLSLGICGESIEGLNRKEIKDLYDLKMSEGQIIFTTFHQSMSYEDFIEGIKPMEPEKEGDPVVYKVVDGIFKKACIEAAFNFAIDNKDTDTDKVLDFSLVYDNFIQKLEERLASESEVELEIKNGGKVYVDSISAQGNIQIKHLEGLRTYTVSKTRLTKLQKAIANLDEISNINDSFRAIIGGSNSTAYWSVLNAIQKENINKNYFNRIERKYSQEEKREVVKELDKNIYKGKSGKPIVLIIDEINRGNVSAIFGELITLIEKDKRLGADEALLAQLPYSKEVFGVPPNLYIIGTMNTADRSVEALDSALRRRFSFTEMPSIPSYVAEHGLLVNGIIDDIDLVVLLKTLNKRIEKLLDKDHTIGHSYFLKIMNIEDLKAVIGNKVIPLLQEYFFGDYGKIGLVMGNGFVDYDTTESDEEFFATFEYEIGSLLSRKVYKIKDALKMDNVEFKEALRKLIG</sequence>
<proteinExistence type="predicted"/>
<organism evidence="3 4">
    <name type="scientific">Maribacter confluentis</name>
    <dbReference type="NCBI Taxonomy" id="1656093"/>
    <lineage>
        <taxon>Bacteria</taxon>
        <taxon>Pseudomonadati</taxon>
        <taxon>Bacteroidota</taxon>
        <taxon>Flavobacteriia</taxon>
        <taxon>Flavobacteriales</taxon>
        <taxon>Flavobacteriaceae</taxon>
        <taxon>Maribacter</taxon>
    </lineage>
</organism>
<evidence type="ECO:0000259" key="2">
    <source>
        <dbReference type="Pfam" id="PF26345"/>
    </source>
</evidence>
<evidence type="ECO:0000313" key="4">
    <source>
        <dbReference type="Proteomes" id="UP001168579"/>
    </source>
</evidence>
<dbReference type="InterPro" id="IPR058807">
    <property type="entry name" value="ScoMcrA_N"/>
</dbReference>
<reference evidence="3" key="2">
    <citation type="submission" date="2023-06" db="EMBL/GenBank/DDBJ databases">
        <authorList>
            <person name="Lucena T."/>
            <person name="Sun Q."/>
        </authorList>
    </citation>
    <scope>NUCLEOTIDE SEQUENCE</scope>
    <source>
        <strain evidence="3">CECT 8869</strain>
    </source>
</reference>
<dbReference type="Pfam" id="PF07728">
    <property type="entry name" value="AAA_5"/>
    <property type="match status" value="1"/>
</dbReference>
<comment type="caution">
    <text evidence="3">The sequence shown here is derived from an EMBL/GenBank/DDBJ whole genome shotgun (WGS) entry which is preliminary data.</text>
</comment>
<evidence type="ECO:0000259" key="1">
    <source>
        <dbReference type="Pfam" id="PF07728"/>
    </source>
</evidence>
<dbReference type="PANTHER" id="PTHR37291:SF1">
    <property type="entry name" value="TYPE IV METHYL-DIRECTED RESTRICTION ENZYME ECOKMCRB SUBUNIT"/>
    <property type="match status" value="1"/>
</dbReference>
<dbReference type="RefSeq" id="WP_304437056.1">
    <property type="nucleotide sequence ID" value="NZ_JAUKUC010000001.1"/>
</dbReference>
<keyword evidence="4" id="KW-1185">Reference proteome</keyword>
<dbReference type="InterPro" id="IPR027417">
    <property type="entry name" value="P-loop_NTPase"/>
</dbReference>
<dbReference type="PANTHER" id="PTHR37291">
    <property type="entry name" value="5-METHYLCYTOSINE-SPECIFIC RESTRICTION ENZYME B"/>
    <property type="match status" value="1"/>
</dbReference>
<protein>
    <submittedName>
        <fullName evidence="3">AAA family ATPase</fullName>
    </submittedName>
</protein>
<dbReference type="InterPro" id="IPR052934">
    <property type="entry name" value="Methyl-DNA_Rec/Restrict_Enz"/>
</dbReference>
<dbReference type="EMBL" id="JAUKUC010000001">
    <property type="protein sequence ID" value="MDO1514349.1"/>
    <property type="molecule type" value="Genomic_DNA"/>
</dbReference>
<dbReference type="Proteomes" id="UP001168579">
    <property type="component" value="Unassembled WGS sequence"/>
</dbReference>
<evidence type="ECO:0000313" key="3">
    <source>
        <dbReference type="EMBL" id="MDO1514349.1"/>
    </source>
</evidence>
<gene>
    <name evidence="3" type="ORF">Q2T41_16970</name>
</gene>
<feature type="domain" description="ScoMcrA-like N-terminal head" evidence="2">
    <location>
        <begin position="5"/>
        <end position="83"/>
    </location>
</feature>